<dbReference type="Pfam" id="PF03330">
    <property type="entry name" value="DPBB_1"/>
    <property type="match status" value="1"/>
</dbReference>
<proteinExistence type="predicted"/>
<protein>
    <submittedName>
        <fullName evidence="4">Allergen Asp f 7</fullName>
    </submittedName>
</protein>
<dbReference type="PANTHER" id="PTHR31836">
    <property type="match status" value="1"/>
</dbReference>
<dbReference type="OrthoDB" id="623670at2759"/>
<evidence type="ECO:0000256" key="2">
    <source>
        <dbReference type="SAM" id="SignalP"/>
    </source>
</evidence>
<feature type="chain" id="PRO_5016918057" evidence="2">
    <location>
        <begin position="20"/>
        <end position="167"/>
    </location>
</feature>
<dbReference type="InterPro" id="IPR009009">
    <property type="entry name" value="RlpA-like_DPBB"/>
</dbReference>
<feature type="domain" description="RlpA-like protein double-psi beta-barrel" evidence="3">
    <location>
        <begin position="57"/>
        <end position="114"/>
    </location>
</feature>
<dbReference type="Gene3D" id="2.40.40.10">
    <property type="entry name" value="RlpA-like domain"/>
    <property type="match status" value="1"/>
</dbReference>
<dbReference type="AlphaFoldDB" id="A0A369K3F5"/>
<dbReference type="InParanoid" id="A0A369K3F5"/>
<gene>
    <name evidence="4" type="ORF">Hypma_004310</name>
</gene>
<comment type="caution">
    <text evidence="4">The sequence shown here is derived from an EMBL/GenBank/DDBJ whole genome shotgun (WGS) entry which is preliminary data.</text>
</comment>
<name>A0A369K3F5_HYPMA</name>
<dbReference type="SUPFAM" id="SSF50685">
    <property type="entry name" value="Barwin-like endoglucanases"/>
    <property type="match status" value="1"/>
</dbReference>
<evidence type="ECO:0000259" key="3">
    <source>
        <dbReference type="Pfam" id="PF03330"/>
    </source>
</evidence>
<evidence type="ECO:0000313" key="5">
    <source>
        <dbReference type="Proteomes" id="UP000076154"/>
    </source>
</evidence>
<dbReference type="InterPro" id="IPR051477">
    <property type="entry name" value="Expansin_CellWall"/>
</dbReference>
<keyword evidence="1 2" id="KW-0732">Signal</keyword>
<sequence>MLSLFQLSVLSFLFISVVANNGEATFYDPGLGACGTQNTSGDLIAAVAQEFFDSYPGATSNPNTNPICNKRITVNYQGRSVTVAITDRCPGCKGKYDLDLSPAAFDHLADRSVGRLHEAQWDFADEHRRRAEFIVKNTFTGRDVFSGRDARRMARRRRSEMHIRRMS</sequence>
<organism evidence="4 5">
    <name type="scientific">Hypsizygus marmoreus</name>
    <name type="common">White beech mushroom</name>
    <name type="synonym">Agaricus marmoreus</name>
    <dbReference type="NCBI Taxonomy" id="39966"/>
    <lineage>
        <taxon>Eukaryota</taxon>
        <taxon>Fungi</taxon>
        <taxon>Dikarya</taxon>
        <taxon>Basidiomycota</taxon>
        <taxon>Agaricomycotina</taxon>
        <taxon>Agaricomycetes</taxon>
        <taxon>Agaricomycetidae</taxon>
        <taxon>Agaricales</taxon>
        <taxon>Tricholomatineae</taxon>
        <taxon>Lyophyllaceae</taxon>
        <taxon>Hypsizygus</taxon>
    </lineage>
</organism>
<accession>A0A369K3F5</accession>
<dbReference type="CDD" id="cd22191">
    <property type="entry name" value="DPBB_RlpA_EXP_N-like"/>
    <property type="match status" value="1"/>
</dbReference>
<dbReference type="Proteomes" id="UP000076154">
    <property type="component" value="Unassembled WGS sequence"/>
</dbReference>
<reference evidence="4" key="1">
    <citation type="submission" date="2018-04" db="EMBL/GenBank/DDBJ databases">
        <title>Whole genome sequencing of Hypsizygus marmoreus.</title>
        <authorList>
            <person name="Choi I.-G."/>
            <person name="Min B."/>
            <person name="Kim J.-G."/>
            <person name="Kim S."/>
            <person name="Oh Y.-L."/>
            <person name="Kong W.-S."/>
            <person name="Park H."/>
            <person name="Jeong J."/>
            <person name="Song E.-S."/>
        </authorList>
    </citation>
    <scope>NUCLEOTIDE SEQUENCE [LARGE SCALE GENOMIC DNA]</scope>
    <source>
        <strain evidence="4">51987-8</strain>
    </source>
</reference>
<dbReference type="InterPro" id="IPR036908">
    <property type="entry name" value="RlpA-like_sf"/>
</dbReference>
<evidence type="ECO:0000256" key="1">
    <source>
        <dbReference type="ARBA" id="ARBA00022729"/>
    </source>
</evidence>
<dbReference type="EMBL" id="LUEZ02000017">
    <property type="protein sequence ID" value="RDB27297.1"/>
    <property type="molecule type" value="Genomic_DNA"/>
</dbReference>
<keyword evidence="5" id="KW-1185">Reference proteome</keyword>
<dbReference type="PANTHER" id="PTHR31836:SF28">
    <property type="entry name" value="SRCR DOMAIN-CONTAINING PROTEIN-RELATED"/>
    <property type="match status" value="1"/>
</dbReference>
<feature type="signal peptide" evidence="2">
    <location>
        <begin position="1"/>
        <end position="19"/>
    </location>
</feature>
<evidence type="ECO:0000313" key="4">
    <source>
        <dbReference type="EMBL" id="RDB27297.1"/>
    </source>
</evidence>